<dbReference type="SUPFAM" id="SSF54447">
    <property type="entry name" value="ssDNA-binding transcriptional regulator domain"/>
    <property type="match status" value="1"/>
</dbReference>
<gene>
    <name evidence="3" type="ORF">ElyMa_001838300</name>
</gene>
<dbReference type="GO" id="GO:0006355">
    <property type="term" value="P:regulation of DNA-templated transcription"/>
    <property type="evidence" value="ECO:0007669"/>
    <property type="project" value="InterPro"/>
</dbReference>
<dbReference type="GO" id="GO:0003677">
    <property type="term" value="F:DNA binding"/>
    <property type="evidence" value="ECO:0007669"/>
    <property type="project" value="InterPro"/>
</dbReference>
<feature type="compositionally biased region" description="Basic and acidic residues" evidence="1">
    <location>
        <begin position="139"/>
        <end position="153"/>
    </location>
</feature>
<reference evidence="3 4" key="1">
    <citation type="journal article" date="2021" name="Elife">
        <title>Chloroplast acquisition without the gene transfer in kleptoplastic sea slugs, Plakobranchus ocellatus.</title>
        <authorList>
            <person name="Maeda T."/>
            <person name="Takahashi S."/>
            <person name="Yoshida T."/>
            <person name="Shimamura S."/>
            <person name="Takaki Y."/>
            <person name="Nagai Y."/>
            <person name="Toyoda A."/>
            <person name="Suzuki Y."/>
            <person name="Arimoto A."/>
            <person name="Ishii H."/>
            <person name="Satoh N."/>
            <person name="Nishiyama T."/>
            <person name="Hasebe M."/>
            <person name="Maruyama T."/>
            <person name="Minagawa J."/>
            <person name="Obokata J."/>
            <person name="Shigenobu S."/>
        </authorList>
    </citation>
    <scope>NUCLEOTIDE SEQUENCE [LARGE SCALE GENOMIC DNA]</scope>
</reference>
<evidence type="ECO:0000256" key="1">
    <source>
        <dbReference type="SAM" id="MobiDB-lite"/>
    </source>
</evidence>
<evidence type="ECO:0000259" key="2">
    <source>
        <dbReference type="Pfam" id="PF02229"/>
    </source>
</evidence>
<comment type="caution">
    <text evidence="3">The sequence shown here is derived from an EMBL/GenBank/DDBJ whole genome shotgun (WGS) entry which is preliminary data.</text>
</comment>
<dbReference type="Pfam" id="PF02229">
    <property type="entry name" value="PC4"/>
    <property type="match status" value="1"/>
</dbReference>
<organism evidence="3 4">
    <name type="scientific">Elysia marginata</name>
    <dbReference type="NCBI Taxonomy" id="1093978"/>
    <lineage>
        <taxon>Eukaryota</taxon>
        <taxon>Metazoa</taxon>
        <taxon>Spiralia</taxon>
        <taxon>Lophotrochozoa</taxon>
        <taxon>Mollusca</taxon>
        <taxon>Gastropoda</taxon>
        <taxon>Heterobranchia</taxon>
        <taxon>Euthyneura</taxon>
        <taxon>Panpulmonata</taxon>
        <taxon>Sacoglossa</taxon>
        <taxon>Placobranchoidea</taxon>
        <taxon>Plakobranchidae</taxon>
        <taxon>Elysia</taxon>
    </lineage>
</organism>
<evidence type="ECO:0000313" key="3">
    <source>
        <dbReference type="EMBL" id="GFR61131.1"/>
    </source>
</evidence>
<dbReference type="Proteomes" id="UP000762676">
    <property type="component" value="Unassembled WGS sequence"/>
</dbReference>
<dbReference type="InterPro" id="IPR003173">
    <property type="entry name" value="PC4_C"/>
</dbReference>
<evidence type="ECO:0000313" key="4">
    <source>
        <dbReference type="Proteomes" id="UP000762676"/>
    </source>
</evidence>
<accession>A0AAV4ELJ2</accession>
<sequence length="221" mass="26045">METQGTPRPNLPLPTMYPLGRNVYLSVKSFRGVVKIHIREYLVATDVKSKKVIPTRKGVALEKKQFEQLIQLYSRIVREYDRLNSTKENNPDQTWAAYPKENPPNSPKRHRYWPTQRLLKLRKRLDFDDKEGETTEEDVQNKQDHKELKRNTGEETPTPQQNEAQKILPVWPSKRPLKLHLENIRAGYDQNRRTFGYEMEKEIPEYEEAVDKETEGNCGLI</sequence>
<feature type="region of interest" description="Disordered" evidence="1">
    <location>
        <begin position="129"/>
        <end position="164"/>
    </location>
</feature>
<dbReference type="AlphaFoldDB" id="A0AAV4ELJ2"/>
<keyword evidence="4" id="KW-1185">Reference proteome</keyword>
<feature type="domain" description="Transcriptional coactivator p15 (PC4) C-terminal" evidence="2">
    <location>
        <begin position="18"/>
        <end position="71"/>
    </location>
</feature>
<protein>
    <submittedName>
        <fullName evidence="3">Activated RNA polymerase II transcriptional coactivator p15</fullName>
    </submittedName>
</protein>
<feature type="compositionally biased region" description="Acidic residues" evidence="1">
    <location>
        <begin position="129"/>
        <end position="138"/>
    </location>
</feature>
<feature type="region of interest" description="Disordered" evidence="1">
    <location>
        <begin position="84"/>
        <end position="113"/>
    </location>
</feature>
<dbReference type="EMBL" id="BMAT01003712">
    <property type="protein sequence ID" value="GFR61131.1"/>
    <property type="molecule type" value="Genomic_DNA"/>
</dbReference>
<name>A0AAV4ELJ2_9GAST</name>
<dbReference type="Gene3D" id="2.30.31.10">
    <property type="entry name" value="Transcriptional Coactivator Pc4, Chain A"/>
    <property type="match status" value="1"/>
</dbReference>
<proteinExistence type="predicted"/>
<dbReference type="InterPro" id="IPR009044">
    <property type="entry name" value="ssDNA-bd_transcriptional_reg"/>
</dbReference>
<feature type="compositionally biased region" description="Polar residues" evidence="1">
    <location>
        <begin position="154"/>
        <end position="164"/>
    </location>
</feature>